<comment type="caution">
    <text evidence="6">The sequence shown here is derived from an EMBL/GenBank/DDBJ whole genome shotgun (WGS) entry which is preliminary data.</text>
</comment>
<dbReference type="GO" id="GO:0043814">
    <property type="term" value="F:phospholactate guanylyltransferase activity"/>
    <property type="evidence" value="ECO:0007669"/>
    <property type="project" value="InterPro"/>
</dbReference>
<dbReference type="InterPro" id="IPR029044">
    <property type="entry name" value="Nucleotide-diphossugar_trans"/>
</dbReference>
<dbReference type="EMBL" id="VRZA01000002">
    <property type="protein sequence ID" value="TXS95500.1"/>
    <property type="molecule type" value="Genomic_DNA"/>
</dbReference>
<dbReference type="HAMAP" id="MF_02114">
    <property type="entry name" value="CofC"/>
    <property type="match status" value="1"/>
</dbReference>
<name>A0A5C9A757_9GAMM</name>
<comment type="pathway">
    <text evidence="5">Cofactor biosynthesis; coenzyme F420 biosynthesis.</text>
</comment>
<keyword evidence="3 5" id="KW-0547">Nucleotide-binding</keyword>
<keyword evidence="4 5" id="KW-0342">GTP-binding</keyword>
<dbReference type="SUPFAM" id="SSF53448">
    <property type="entry name" value="Nucleotide-diphospho-sugar transferases"/>
    <property type="match status" value="1"/>
</dbReference>
<keyword evidence="2 5" id="KW-0548">Nucleotidyltransferase</keyword>
<dbReference type="AlphaFoldDB" id="A0A5C9A757"/>
<dbReference type="EC" id="2.7.7.106" evidence="5"/>
<gene>
    <name evidence="6" type="primary">cofC</name>
    <name evidence="5" type="synonym">fbiD</name>
    <name evidence="6" type="ORF">FV139_06335</name>
</gene>
<accession>A0A5C9A757</accession>
<sequence>MLHVLLPLKDLVAAKTRLAGILSPSERRGLMQAMAEDVLAVLSSHPAADRLWLVSDDPGAALLAEHFHARHLAERALGCSGLNRVLAAACDRIDAGPGDHIMVLHADLPWLAARDVDAALTRYAAAGGLLLAPDRNGAGTNLMVFPAASRPSFRFGTDSCERHRQWAREAGVRCTLLQRKGTARDIDHPADIAQLLVATDIGDATRAWLDQPGLRARLTLAIPQAGSIQQGPAKAGTKGGYGA</sequence>
<comment type="similarity">
    <text evidence="5">Belongs to the CofC family.</text>
</comment>
<dbReference type="GO" id="GO:0052645">
    <property type="term" value="P:F420-0 metabolic process"/>
    <property type="evidence" value="ECO:0007669"/>
    <property type="project" value="UniProtKB-UniRule"/>
</dbReference>
<dbReference type="UniPathway" id="UPA00071"/>
<organism evidence="6 7">
    <name type="scientific">Parahaliea maris</name>
    <dbReference type="NCBI Taxonomy" id="2716870"/>
    <lineage>
        <taxon>Bacteria</taxon>
        <taxon>Pseudomonadati</taxon>
        <taxon>Pseudomonadota</taxon>
        <taxon>Gammaproteobacteria</taxon>
        <taxon>Cellvibrionales</taxon>
        <taxon>Halieaceae</taxon>
        <taxon>Parahaliea</taxon>
    </lineage>
</organism>
<evidence type="ECO:0000256" key="5">
    <source>
        <dbReference type="HAMAP-Rule" id="MF_02114"/>
    </source>
</evidence>
<dbReference type="InterPro" id="IPR002835">
    <property type="entry name" value="CofC"/>
</dbReference>
<evidence type="ECO:0000256" key="1">
    <source>
        <dbReference type="ARBA" id="ARBA00022679"/>
    </source>
</evidence>
<keyword evidence="1 5" id="KW-0808">Transferase</keyword>
<evidence type="ECO:0000256" key="4">
    <source>
        <dbReference type="ARBA" id="ARBA00023134"/>
    </source>
</evidence>
<dbReference type="NCBIfam" id="TIGR03552">
    <property type="entry name" value="F420_cofC"/>
    <property type="match status" value="1"/>
</dbReference>
<proteinExistence type="inferred from homology"/>
<dbReference type="PANTHER" id="PTHR40392">
    <property type="entry name" value="2-PHOSPHO-L-LACTATE GUANYLYLTRANSFERASE"/>
    <property type="match status" value="1"/>
</dbReference>
<reference evidence="6 7" key="1">
    <citation type="submission" date="2019-08" db="EMBL/GenBank/DDBJ databases">
        <title>Parahaliea maris sp. nov., isolated from the surface seawater.</title>
        <authorList>
            <person name="Liu Y."/>
        </authorList>
    </citation>
    <scope>NUCLEOTIDE SEQUENCE [LARGE SCALE GENOMIC DNA]</scope>
    <source>
        <strain evidence="6 7">HSLHS9</strain>
    </source>
</reference>
<comment type="catalytic activity">
    <reaction evidence="5">
        <text>(2R)-3-phosphoglycerate + GTP + H(+) = 3-[(R)-glyceryl]-diphospho-5'-guanosine + diphosphate</text>
        <dbReference type="Rhea" id="RHEA:63440"/>
        <dbReference type="ChEBI" id="CHEBI:15378"/>
        <dbReference type="ChEBI" id="CHEBI:33019"/>
        <dbReference type="ChEBI" id="CHEBI:37565"/>
        <dbReference type="ChEBI" id="CHEBI:58272"/>
        <dbReference type="ChEBI" id="CHEBI:147306"/>
        <dbReference type="EC" id="2.7.7.106"/>
    </reaction>
</comment>
<comment type="function">
    <text evidence="5">Guanylyltransferase that catalyzes the activation of (2R)-3-phosphoglycerate (3PG) as 3-[(R)-glyceryl]-diphospho-5'-guanosine, via the condensation of 3PG with GTP. It is involved in the biosynthesis of a derivative of the hydride carrier cofactor coenzyme F420, 3PG-F420.</text>
</comment>
<dbReference type="GO" id="GO:0005525">
    <property type="term" value="F:GTP binding"/>
    <property type="evidence" value="ECO:0007669"/>
    <property type="project" value="UniProtKB-KW"/>
</dbReference>
<dbReference type="Proteomes" id="UP000321039">
    <property type="component" value="Unassembled WGS sequence"/>
</dbReference>
<dbReference type="PANTHER" id="PTHR40392:SF1">
    <property type="entry name" value="2-PHOSPHO-L-LACTATE GUANYLYLTRANSFERASE"/>
    <property type="match status" value="1"/>
</dbReference>
<dbReference type="Pfam" id="PF01983">
    <property type="entry name" value="CofC"/>
    <property type="match status" value="1"/>
</dbReference>
<evidence type="ECO:0000313" key="6">
    <source>
        <dbReference type="EMBL" id="TXS95500.1"/>
    </source>
</evidence>
<protein>
    <recommendedName>
        <fullName evidence="5">3-phospho-D-glycerate guanylyltransferase</fullName>
        <shortName evidence="5">3PG guanylyltransferase</shortName>
        <ecNumber evidence="5">2.7.7.106</ecNumber>
    </recommendedName>
</protein>
<keyword evidence="7" id="KW-1185">Reference proteome</keyword>
<dbReference type="Gene3D" id="3.90.550.10">
    <property type="entry name" value="Spore Coat Polysaccharide Biosynthesis Protein SpsA, Chain A"/>
    <property type="match status" value="1"/>
</dbReference>
<evidence type="ECO:0000256" key="2">
    <source>
        <dbReference type="ARBA" id="ARBA00022695"/>
    </source>
</evidence>
<evidence type="ECO:0000256" key="3">
    <source>
        <dbReference type="ARBA" id="ARBA00022741"/>
    </source>
</evidence>
<evidence type="ECO:0000313" key="7">
    <source>
        <dbReference type="Proteomes" id="UP000321039"/>
    </source>
</evidence>
<dbReference type="RefSeq" id="WP_148067411.1">
    <property type="nucleotide sequence ID" value="NZ_VRZA01000002.1"/>
</dbReference>